<dbReference type="PANTHER" id="PTHR43496">
    <property type="entry name" value="PROTEIN LPLB"/>
    <property type="match status" value="1"/>
</dbReference>
<organism evidence="7 8">
    <name type="scientific">Lachnoclostridium phytofermentans (strain ATCC 700394 / DSM 18823 / ISDg)</name>
    <name type="common">Clostridium phytofermentans</name>
    <dbReference type="NCBI Taxonomy" id="357809"/>
    <lineage>
        <taxon>Bacteria</taxon>
        <taxon>Bacillati</taxon>
        <taxon>Bacillota</taxon>
        <taxon>Clostridia</taxon>
        <taxon>Lachnospirales</taxon>
        <taxon>Lachnospiraceae</taxon>
    </lineage>
</organism>
<evidence type="ECO:0000256" key="3">
    <source>
        <dbReference type="ARBA" id="ARBA00022989"/>
    </source>
</evidence>
<feature type="transmembrane region" description="Helical" evidence="5">
    <location>
        <begin position="246"/>
        <end position="267"/>
    </location>
</feature>
<dbReference type="InterPro" id="IPR000515">
    <property type="entry name" value="MetI-like"/>
</dbReference>
<gene>
    <name evidence="7" type="ordered locus">Cphy_0339</name>
</gene>
<dbReference type="HOGENOM" id="CLU_016047_0_1_9"/>
<dbReference type="eggNOG" id="COG4209">
    <property type="taxonomic scope" value="Bacteria"/>
</dbReference>
<dbReference type="KEGG" id="cpy:Cphy_0339"/>
<dbReference type="PROSITE" id="PS50928">
    <property type="entry name" value="ABC_TM1"/>
    <property type="match status" value="1"/>
</dbReference>
<feature type="transmembrane region" description="Helical" evidence="5">
    <location>
        <begin position="44"/>
        <end position="63"/>
    </location>
</feature>
<dbReference type="GO" id="GO:0005886">
    <property type="term" value="C:plasma membrane"/>
    <property type="evidence" value="ECO:0007669"/>
    <property type="project" value="UniProtKB-SubCell"/>
</dbReference>
<evidence type="ECO:0000256" key="4">
    <source>
        <dbReference type="ARBA" id="ARBA00023136"/>
    </source>
</evidence>
<dbReference type="PANTHER" id="PTHR43496:SF1">
    <property type="entry name" value="POLYGALACTURONAN_RHAMNOGALACTURONAN TRANSPORT SYSTEM PERMEASE PROTEIN YTEP"/>
    <property type="match status" value="1"/>
</dbReference>
<comment type="similarity">
    <text evidence="5">Belongs to the binding-protein-dependent transport system permease family.</text>
</comment>
<feature type="transmembrane region" description="Helical" evidence="5">
    <location>
        <begin position="141"/>
        <end position="165"/>
    </location>
</feature>
<dbReference type="STRING" id="357809.Cphy_0339"/>
<dbReference type="Gene3D" id="1.10.3720.10">
    <property type="entry name" value="MetI-like"/>
    <property type="match status" value="1"/>
</dbReference>
<evidence type="ECO:0000313" key="7">
    <source>
        <dbReference type="EMBL" id="ABX40726.1"/>
    </source>
</evidence>
<feature type="transmembrane region" description="Helical" evidence="5">
    <location>
        <begin position="299"/>
        <end position="320"/>
    </location>
</feature>
<name>A9KST2_LACP7</name>
<dbReference type="AlphaFoldDB" id="A9KST2"/>
<keyword evidence="4 5" id="KW-0472">Membrane</keyword>
<sequence>MESTKQDAVAIVNTSKQRFRRHKKKKEIEYEEKIPFFKYFKRHYILYLMVLPGIIYFIVFRYVPMLFNIIAFQNYSPYKGIAGSDWVGWMHFKNFFAGKDFAMLLTNTLAISFMNLFIFFPMPIILALLLNEIKHNGYKNIVQTCVYIPHFISLVVVYSLTYLILNESNGVINQLIQAMTGHTVDFLSSKPWFRPILLLQTVWKETGYGTIIFLAALAGVDVQLYEAAEVDGAGRWKKMWHITLPAIKATIITMLILRVGSILNTGYEQIFLLQNSLNRSVSEVFDTYVYKQGITQGSFSYATAVGLFKGIVGTVMVLTVNKIAKKSGEDGLY</sequence>
<keyword evidence="3 5" id="KW-1133">Transmembrane helix</keyword>
<keyword evidence="8" id="KW-1185">Reference proteome</keyword>
<proteinExistence type="inferred from homology"/>
<dbReference type="EMBL" id="CP000885">
    <property type="protein sequence ID" value="ABX40726.1"/>
    <property type="molecule type" value="Genomic_DNA"/>
</dbReference>
<dbReference type="CDD" id="cd06261">
    <property type="entry name" value="TM_PBP2"/>
    <property type="match status" value="1"/>
</dbReference>
<feature type="domain" description="ABC transmembrane type-1" evidence="6">
    <location>
        <begin position="105"/>
        <end position="320"/>
    </location>
</feature>
<keyword evidence="2 5" id="KW-0812">Transmembrane</keyword>
<comment type="subcellular location">
    <subcellularLocation>
        <location evidence="5">Cell membrane</location>
        <topology evidence="5">Multi-pass membrane protein</topology>
    </subcellularLocation>
    <subcellularLocation>
        <location evidence="1">Membrane</location>
        <topology evidence="1">Multi-pass membrane protein</topology>
    </subcellularLocation>
</comment>
<dbReference type="InterPro" id="IPR035906">
    <property type="entry name" value="MetI-like_sf"/>
</dbReference>
<keyword evidence="5" id="KW-0813">Transport</keyword>
<reference evidence="8" key="1">
    <citation type="submission" date="2007-11" db="EMBL/GenBank/DDBJ databases">
        <title>Complete genome sequence of Clostridium phytofermentans ISDg.</title>
        <authorList>
            <person name="Leschine S.B."/>
            <person name="Warnick T.A."/>
            <person name="Blanchard J.L."/>
            <person name="Schnell D.J."/>
            <person name="Petit E.L."/>
            <person name="LaTouf W.G."/>
            <person name="Copeland A."/>
            <person name="Lucas S."/>
            <person name="Lapidus A."/>
            <person name="Barry K."/>
            <person name="Glavina del Rio T."/>
            <person name="Dalin E."/>
            <person name="Tice H."/>
            <person name="Pitluck S."/>
            <person name="Kiss H."/>
            <person name="Brettin T."/>
            <person name="Bruce D."/>
            <person name="Detter J.C."/>
            <person name="Han C."/>
            <person name="Kuske C."/>
            <person name="Schmutz J."/>
            <person name="Larimer F."/>
            <person name="Land M."/>
            <person name="Hauser L."/>
            <person name="Kyrpides N."/>
            <person name="Kim E.A."/>
            <person name="Richardson P."/>
        </authorList>
    </citation>
    <scope>NUCLEOTIDE SEQUENCE [LARGE SCALE GENOMIC DNA]</scope>
    <source>
        <strain evidence="8">ATCC 700394 / DSM 18823 / ISDg</strain>
    </source>
</reference>
<dbReference type="RefSeq" id="WP_012198369.1">
    <property type="nucleotide sequence ID" value="NC_010001.1"/>
</dbReference>
<protein>
    <submittedName>
        <fullName evidence="7">Binding-protein-dependent transport systems inner membrane component</fullName>
    </submittedName>
</protein>
<evidence type="ECO:0000256" key="5">
    <source>
        <dbReference type="RuleBase" id="RU363032"/>
    </source>
</evidence>
<feature type="transmembrane region" description="Helical" evidence="5">
    <location>
        <begin position="109"/>
        <end position="129"/>
    </location>
</feature>
<evidence type="ECO:0000259" key="6">
    <source>
        <dbReference type="PROSITE" id="PS50928"/>
    </source>
</evidence>
<dbReference type="Pfam" id="PF00528">
    <property type="entry name" value="BPD_transp_1"/>
    <property type="match status" value="1"/>
</dbReference>
<dbReference type="GO" id="GO:0055085">
    <property type="term" value="P:transmembrane transport"/>
    <property type="evidence" value="ECO:0007669"/>
    <property type="project" value="InterPro"/>
</dbReference>
<dbReference type="OrthoDB" id="9788108at2"/>
<evidence type="ECO:0000313" key="8">
    <source>
        <dbReference type="Proteomes" id="UP000000370"/>
    </source>
</evidence>
<dbReference type="Proteomes" id="UP000000370">
    <property type="component" value="Chromosome"/>
</dbReference>
<evidence type="ECO:0000256" key="2">
    <source>
        <dbReference type="ARBA" id="ARBA00022692"/>
    </source>
</evidence>
<accession>A9KST2</accession>
<dbReference type="SUPFAM" id="SSF161098">
    <property type="entry name" value="MetI-like"/>
    <property type="match status" value="1"/>
</dbReference>
<evidence type="ECO:0000256" key="1">
    <source>
        <dbReference type="ARBA" id="ARBA00004141"/>
    </source>
</evidence>